<proteinExistence type="predicted"/>
<organism evidence="2 3">
    <name type="scientific">Gilvimarinus gilvus</name>
    <dbReference type="NCBI Taxonomy" id="3058038"/>
    <lineage>
        <taxon>Bacteria</taxon>
        <taxon>Pseudomonadati</taxon>
        <taxon>Pseudomonadota</taxon>
        <taxon>Gammaproteobacteria</taxon>
        <taxon>Cellvibrionales</taxon>
        <taxon>Cellvibrionaceae</taxon>
        <taxon>Gilvimarinus</taxon>
    </lineage>
</organism>
<name>A0ABU4RZC9_9GAMM</name>
<keyword evidence="1" id="KW-0732">Signal</keyword>
<dbReference type="SUPFAM" id="SSF48619">
    <property type="entry name" value="Phospholipase A2, PLA2"/>
    <property type="match status" value="1"/>
</dbReference>
<dbReference type="EMBL" id="JAXAFO010000021">
    <property type="protein sequence ID" value="MDX6850255.1"/>
    <property type="molecule type" value="Genomic_DNA"/>
</dbReference>
<feature type="chain" id="PRO_5046393566" evidence="1">
    <location>
        <begin position="25"/>
        <end position="175"/>
    </location>
</feature>
<reference evidence="2 3" key="1">
    <citation type="submission" date="2023-11" db="EMBL/GenBank/DDBJ databases">
        <title>Gilvimarinus fulvus sp. nov., isolated from the surface of Kelp.</title>
        <authorList>
            <person name="Sun Y.Y."/>
            <person name="Gong Y."/>
            <person name="Du Z.J."/>
        </authorList>
    </citation>
    <scope>NUCLEOTIDE SEQUENCE [LARGE SCALE GENOMIC DNA]</scope>
    <source>
        <strain evidence="2 3">SDUM040013</strain>
    </source>
</reference>
<dbReference type="RefSeq" id="WP_302720883.1">
    <property type="nucleotide sequence ID" value="NZ_JAULRU010000215.1"/>
</dbReference>
<evidence type="ECO:0000256" key="1">
    <source>
        <dbReference type="SAM" id="SignalP"/>
    </source>
</evidence>
<evidence type="ECO:0000313" key="3">
    <source>
        <dbReference type="Proteomes" id="UP001273505"/>
    </source>
</evidence>
<evidence type="ECO:0000313" key="2">
    <source>
        <dbReference type="EMBL" id="MDX6850255.1"/>
    </source>
</evidence>
<dbReference type="InterPro" id="IPR036444">
    <property type="entry name" value="PLipase_A2_dom_sf"/>
</dbReference>
<keyword evidence="3" id="KW-1185">Reference proteome</keyword>
<comment type="caution">
    <text evidence="2">The sequence shown here is derived from an EMBL/GenBank/DDBJ whole genome shotgun (WGS) entry which is preliminary data.</text>
</comment>
<accession>A0ABU4RZC9</accession>
<feature type="signal peptide" evidence="1">
    <location>
        <begin position="1"/>
        <end position="24"/>
    </location>
</feature>
<protein>
    <submittedName>
        <fullName evidence="2">FAD-binding oxidoreductase</fullName>
    </submittedName>
</protein>
<dbReference type="Proteomes" id="UP001273505">
    <property type="component" value="Unassembled WGS sequence"/>
</dbReference>
<gene>
    <name evidence="2" type="ORF">SCD92_12850</name>
</gene>
<sequence>MSDNCTIKTLAFIGLLLCMRCAHSEEPSEASTGGIALFTTDGCSRFPDGTWADQQLWQNCCVQHDFAYWKGGSYSERAAADRELEACVAQLGESEIGLLMFLGVRIGGTPFVPTDFRWGYGWQQWRGYQALSEEEHSEINKALQQMDPLLKAKLPKGLTQPEHAKLASPEQPITQ</sequence>